<sequence length="89" mass="10357">MTLPIESWWLALRLWVHGKCRSENSRQGPARLRVGLCERRCSQRERPDWDIAPKARERNCLSGARAQLQLSRILLHREASATPGVYIYD</sequence>
<dbReference type="AlphaFoldDB" id="A0A7C3VQ68"/>
<protein>
    <submittedName>
        <fullName evidence="1">Uncharacterized protein</fullName>
    </submittedName>
</protein>
<gene>
    <name evidence="1" type="ORF">ENR15_10280</name>
</gene>
<comment type="caution">
    <text evidence="1">The sequence shown here is derived from an EMBL/GenBank/DDBJ whole genome shotgun (WGS) entry which is preliminary data.</text>
</comment>
<evidence type="ECO:0000313" key="1">
    <source>
        <dbReference type="EMBL" id="HGG01011.1"/>
    </source>
</evidence>
<proteinExistence type="predicted"/>
<organism evidence="1">
    <name type="scientific">Planktothricoides sp. SpSt-374</name>
    <dbReference type="NCBI Taxonomy" id="2282167"/>
    <lineage>
        <taxon>Bacteria</taxon>
        <taxon>Bacillati</taxon>
        <taxon>Cyanobacteriota</taxon>
        <taxon>Cyanophyceae</taxon>
        <taxon>Oscillatoriophycideae</taxon>
        <taxon>Oscillatoriales</taxon>
        <taxon>Oscillatoriaceae</taxon>
        <taxon>Planktothricoides</taxon>
    </lineage>
</organism>
<accession>A0A7C3VQ68</accession>
<dbReference type="EMBL" id="DSPX01000100">
    <property type="protein sequence ID" value="HGG01011.1"/>
    <property type="molecule type" value="Genomic_DNA"/>
</dbReference>
<name>A0A7C3VQ68_9CYAN</name>
<reference evidence="1" key="1">
    <citation type="journal article" date="2020" name="mSystems">
        <title>Genome- and Community-Level Interaction Insights into Carbon Utilization and Element Cycling Functions of Hydrothermarchaeota in Hydrothermal Sediment.</title>
        <authorList>
            <person name="Zhou Z."/>
            <person name="Liu Y."/>
            <person name="Xu W."/>
            <person name="Pan J."/>
            <person name="Luo Z.H."/>
            <person name="Li M."/>
        </authorList>
    </citation>
    <scope>NUCLEOTIDE SEQUENCE [LARGE SCALE GENOMIC DNA]</scope>
    <source>
        <strain evidence="1">SpSt-374</strain>
    </source>
</reference>